<sequence>MNQHPGVEATGVRRAEPSRAYRRAYDGSRLRRRSVELAGGSRVNLLESGFGPPVVCLHGTGSSAPFLSPLLRLLDGFRVIAPDRPGQGLSDPVDLPRHGYRAAAVGWLDRLFDTLDVVPAALVGHSMGGVWALWYALDRPDRLRRLVLIAAPALPGTCAPLPYRLLATPGLGDLLARIPPTEASVRRFARFMGERAAIDEHPELIDLLVAHGRDPVAAMVDRREVRVIVSPLALLSASGFRARTRLRRSELGRLSVPTLLVWGRHDPVGRVATVSAVAELIARGRLAAVPGGHAPWLGHPEPTASAISRFVQEGEQR</sequence>
<keyword evidence="2" id="KW-0808">Transferase</keyword>
<dbReference type="STRING" id="882083.SacmaDRAFT_2028"/>
<protein>
    <submittedName>
        <fullName evidence="2">Putative hydrolase or acyltransferase of alpha/beta superfamily</fullName>
    </submittedName>
</protein>
<dbReference type="RefSeq" id="WP_009153669.1">
    <property type="nucleotide sequence ID" value="NZ_CM001439.1"/>
</dbReference>
<evidence type="ECO:0000313" key="2">
    <source>
        <dbReference type="EMBL" id="EHR50284.1"/>
    </source>
</evidence>
<dbReference type="GO" id="GO:0016787">
    <property type="term" value="F:hydrolase activity"/>
    <property type="evidence" value="ECO:0007669"/>
    <property type="project" value="UniProtKB-KW"/>
</dbReference>
<dbReference type="EMBL" id="CM001439">
    <property type="protein sequence ID" value="EHR50284.1"/>
    <property type="molecule type" value="Genomic_DNA"/>
</dbReference>
<dbReference type="InterPro" id="IPR000639">
    <property type="entry name" value="Epox_hydrolase-like"/>
</dbReference>
<evidence type="ECO:0000313" key="3">
    <source>
        <dbReference type="Proteomes" id="UP000004926"/>
    </source>
</evidence>
<evidence type="ECO:0000259" key="1">
    <source>
        <dbReference type="Pfam" id="PF00561"/>
    </source>
</evidence>
<proteinExistence type="predicted"/>
<dbReference type="GO" id="GO:0016020">
    <property type="term" value="C:membrane"/>
    <property type="evidence" value="ECO:0007669"/>
    <property type="project" value="TreeGrafter"/>
</dbReference>
<reference evidence="2 3" key="1">
    <citation type="journal article" date="2012" name="Stand. Genomic Sci.">
        <title>Genome sequence of the ocean sediment bacterium Saccharomonospora marina type strain (XMU15(T)).</title>
        <authorList>
            <person name="Klenk H.P."/>
            <person name="Lu M."/>
            <person name="Lucas S."/>
            <person name="Lapidus A."/>
            <person name="Copeland A."/>
            <person name="Pitluck S."/>
            <person name="Goodwin L.A."/>
            <person name="Han C."/>
            <person name="Tapia R."/>
            <person name="Brambilla E.M."/>
            <person name="Potter G."/>
            <person name="Land M."/>
            <person name="Ivanova N."/>
            <person name="Rohde M."/>
            <person name="Goker M."/>
            <person name="Detter J.C."/>
            <person name="Li W.J."/>
            <person name="Kyrpides N.C."/>
            <person name="Woyke T."/>
        </authorList>
    </citation>
    <scope>NUCLEOTIDE SEQUENCE [LARGE SCALE GENOMIC DNA]</scope>
    <source>
        <strain evidence="2 3">XMU15</strain>
    </source>
</reference>
<dbReference type="PRINTS" id="PR00412">
    <property type="entry name" value="EPOXHYDRLASE"/>
</dbReference>
<dbReference type="InterPro" id="IPR050266">
    <property type="entry name" value="AB_hydrolase_sf"/>
</dbReference>
<dbReference type="HOGENOM" id="CLU_020336_13_2_11"/>
<name>H5X8I8_9PSEU</name>
<dbReference type="OrthoDB" id="9801162at2"/>
<dbReference type="SUPFAM" id="SSF53474">
    <property type="entry name" value="alpha/beta-Hydrolases"/>
    <property type="match status" value="1"/>
</dbReference>
<dbReference type="GO" id="GO:0016746">
    <property type="term" value="F:acyltransferase activity"/>
    <property type="evidence" value="ECO:0007669"/>
    <property type="project" value="UniProtKB-KW"/>
</dbReference>
<feature type="domain" description="AB hydrolase-1" evidence="1">
    <location>
        <begin position="52"/>
        <end position="295"/>
    </location>
</feature>
<dbReference type="PANTHER" id="PTHR43798:SF33">
    <property type="entry name" value="HYDROLASE, PUTATIVE (AFU_ORTHOLOGUE AFUA_2G14860)-RELATED"/>
    <property type="match status" value="1"/>
</dbReference>
<dbReference type="PANTHER" id="PTHR43798">
    <property type="entry name" value="MONOACYLGLYCEROL LIPASE"/>
    <property type="match status" value="1"/>
</dbReference>
<accession>H5X8I8</accession>
<dbReference type="eggNOG" id="COG2021">
    <property type="taxonomic scope" value="Bacteria"/>
</dbReference>
<keyword evidence="2" id="KW-0378">Hydrolase</keyword>
<dbReference type="InterPro" id="IPR029058">
    <property type="entry name" value="AB_hydrolase_fold"/>
</dbReference>
<dbReference type="Gene3D" id="3.40.50.1820">
    <property type="entry name" value="alpha/beta hydrolase"/>
    <property type="match status" value="1"/>
</dbReference>
<dbReference type="Proteomes" id="UP000004926">
    <property type="component" value="Chromosome"/>
</dbReference>
<keyword evidence="3" id="KW-1185">Reference proteome</keyword>
<dbReference type="PRINTS" id="PR00111">
    <property type="entry name" value="ABHYDROLASE"/>
</dbReference>
<gene>
    <name evidence="2" type="ORF">SacmaDRAFT_2028</name>
</gene>
<keyword evidence="2" id="KW-0012">Acyltransferase</keyword>
<organism evidence="2 3">
    <name type="scientific">Saccharomonospora marina XMU15</name>
    <dbReference type="NCBI Taxonomy" id="882083"/>
    <lineage>
        <taxon>Bacteria</taxon>
        <taxon>Bacillati</taxon>
        <taxon>Actinomycetota</taxon>
        <taxon>Actinomycetes</taxon>
        <taxon>Pseudonocardiales</taxon>
        <taxon>Pseudonocardiaceae</taxon>
        <taxon>Saccharomonospora</taxon>
    </lineage>
</organism>
<dbReference type="InterPro" id="IPR000073">
    <property type="entry name" value="AB_hydrolase_1"/>
</dbReference>
<dbReference type="AlphaFoldDB" id="H5X8I8"/>
<dbReference type="Pfam" id="PF00561">
    <property type="entry name" value="Abhydrolase_1"/>
    <property type="match status" value="1"/>
</dbReference>